<proteinExistence type="predicted"/>
<accession>A0A4U0P6E0</accession>
<comment type="caution">
    <text evidence="2">The sequence shown here is derived from an EMBL/GenBank/DDBJ whole genome shotgun (WGS) entry which is preliminary data.</text>
</comment>
<dbReference type="AlphaFoldDB" id="A0A4U0P6E0"/>
<name>A0A4U0P6E0_9SPHI</name>
<dbReference type="OrthoDB" id="1453440at2"/>
<evidence type="ECO:0000313" key="3">
    <source>
        <dbReference type="Proteomes" id="UP000306808"/>
    </source>
</evidence>
<sequence>MVHLSKTVFMRCMLLLSVVAFSSCEADQTQKLSVSNTVLEPVIHYHYSGYGMITHGGNYANTVLGNYGGDNGRSDRSFINGLLSAFTFGLSLPDYEINISSITLQDEEDYINSITYIGTHQCN</sequence>
<dbReference type="Proteomes" id="UP000306808">
    <property type="component" value="Unassembled WGS sequence"/>
</dbReference>
<dbReference type="PROSITE" id="PS51257">
    <property type="entry name" value="PROKAR_LIPOPROTEIN"/>
    <property type="match status" value="1"/>
</dbReference>
<keyword evidence="1" id="KW-0732">Signal</keyword>
<dbReference type="EMBL" id="SUME01000001">
    <property type="protein sequence ID" value="TJZ62899.1"/>
    <property type="molecule type" value="Genomic_DNA"/>
</dbReference>
<reference evidence="2 3" key="1">
    <citation type="submission" date="2019-04" db="EMBL/GenBank/DDBJ databases">
        <title>Sphingobacterium olei sp. nov., isolated from oil-contaminated soil.</title>
        <authorList>
            <person name="Liu B."/>
        </authorList>
    </citation>
    <scope>NUCLEOTIDE SEQUENCE [LARGE SCALE GENOMIC DNA]</scope>
    <source>
        <strain evidence="2 3">HAL-9</strain>
    </source>
</reference>
<protein>
    <submittedName>
        <fullName evidence="2">Uncharacterized protein</fullName>
    </submittedName>
</protein>
<organism evidence="2 3">
    <name type="scientific">Sphingobacterium olei</name>
    <dbReference type="NCBI Taxonomy" id="2571155"/>
    <lineage>
        <taxon>Bacteria</taxon>
        <taxon>Pseudomonadati</taxon>
        <taxon>Bacteroidota</taxon>
        <taxon>Sphingobacteriia</taxon>
        <taxon>Sphingobacteriales</taxon>
        <taxon>Sphingobacteriaceae</taxon>
        <taxon>Sphingobacterium</taxon>
    </lineage>
</organism>
<evidence type="ECO:0000313" key="2">
    <source>
        <dbReference type="EMBL" id="TJZ62899.1"/>
    </source>
</evidence>
<evidence type="ECO:0000256" key="1">
    <source>
        <dbReference type="SAM" id="SignalP"/>
    </source>
</evidence>
<feature type="signal peptide" evidence="1">
    <location>
        <begin position="1"/>
        <end position="22"/>
    </location>
</feature>
<feature type="chain" id="PRO_5020419766" evidence="1">
    <location>
        <begin position="23"/>
        <end position="123"/>
    </location>
</feature>
<gene>
    <name evidence="2" type="ORF">FAZ15_00910</name>
</gene>
<keyword evidence="3" id="KW-1185">Reference proteome</keyword>
<dbReference type="RefSeq" id="WP_136899221.1">
    <property type="nucleotide sequence ID" value="NZ_SUME01000001.1"/>
</dbReference>